<keyword evidence="1" id="KW-0812">Transmembrane</keyword>
<evidence type="ECO:0000259" key="2">
    <source>
        <dbReference type="Pfam" id="PF07760"/>
    </source>
</evidence>
<keyword evidence="4" id="KW-1185">Reference proteome</keyword>
<dbReference type="RefSeq" id="WP_247417908.1">
    <property type="nucleotide sequence ID" value="NZ_JALLGW010000001.1"/>
</dbReference>
<evidence type="ECO:0000256" key="1">
    <source>
        <dbReference type="SAM" id="Phobius"/>
    </source>
</evidence>
<sequence>MDARLLLPRPVRRLPADLAAIIVLTLVTDLFVLAPVLNETPVRIGLGLVFVLFAPGYAFIAALFPEAGEGPTHTGNAEWNDGAVDEVSEGIDGIERLALSLGTSIAIVPLIGLVLNFTPFGIRLVSIVVSLSAFTLGVSVVGAMRRWALPADERLVIPYREWIAGTRSELFEPDSRGDALLNVVLVLSLLLAVSSVGYAVLVPTQGEQFTELYLLTENESGDLVADDYPTNLTQGQSASLYAGIGNHEGETVDYTLVVELQRVNVTYLENGTAVQPSSNQTNVTNVSVDVREQAELRRFTPSVGSNETWQRNHTFTPPFAGERLRLVYLLYKEDVPENPTTENAYREVHLWANVSGDQSGSN</sequence>
<dbReference type="InterPro" id="IPR014495">
    <property type="entry name" value="UCP018671"/>
</dbReference>
<comment type="caution">
    <text evidence="3">The sequence shown here is derived from an EMBL/GenBank/DDBJ whole genome shotgun (WGS) entry which is preliminary data.</text>
</comment>
<accession>A0ABD5RS50</accession>
<gene>
    <name evidence="3" type="ORF">ACFPYI_18915</name>
</gene>
<dbReference type="InterPro" id="IPR011674">
    <property type="entry name" value="DUF1616"/>
</dbReference>
<feature type="transmembrane region" description="Helical" evidence="1">
    <location>
        <begin position="97"/>
        <end position="117"/>
    </location>
</feature>
<proteinExistence type="predicted"/>
<protein>
    <submittedName>
        <fullName evidence="3">DUF1616 domain-containing protein</fullName>
    </submittedName>
</protein>
<feature type="transmembrane region" description="Helical" evidence="1">
    <location>
        <begin position="124"/>
        <end position="144"/>
    </location>
</feature>
<evidence type="ECO:0000313" key="4">
    <source>
        <dbReference type="Proteomes" id="UP001596099"/>
    </source>
</evidence>
<feature type="transmembrane region" description="Helical" evidence="1">
    <location>
        <begin position="44"/>
        <end position="64"/>
    </location>
</feature>
<dbReference type="PIRSF" id="PIRSF018671">
    <property type="entry name" value="UCP018671"/>
    <property type="match status" value="1"/>
</dbReference>
<dbReference type="AlphaFoldDB" id="A0ABD5RS50"/>
<name>A0ABD5RS50_9EURY</name>
<keyword evidence="1" id="KW-1133">Transmembrane helix</keyword>
<organism evidence="3 4">
    <name type="scientific">Halomarina salina</name>
    <dbReference type="NCBI Taxonomy" id="1872699"/>
    <lineage>
        <taxon>Archaea</taxon>
        <taxon>Methanobacteriati</taxon>
        <taxon>Methanobacteriota</taxon>
        <taxon>Stenosarchaea group</taxon>
        <taxon>Halobacteria</taxon>
        <taxon>Halobacteriales</taxon>
        <taxon>Natronomonadaceae</taxon>
        <taxon>Halomarina</taxon>
    </lineage>
</organism>
<dbReference type="Pfam" id="PF07760">
    <property type="entry name" value="DUF1616"/>
    <property type="match status" value="1"/>
</dbReference>
<feature type="domain" description="DUF1616" evidence="2">
    <location>
        <begin position="21"/>
        <end position="352"/>
    </location>
</feature>
<reference evidence="3 4" key="1">
    <citation type="journal article" date="2019" name="Int. J. Syst. Evol. Microbiol.">
        <title>The Global Catalogue of Microorganisms (GCM) 10K type strain sequencing project: providing services to taxonomists for standard genome sequencing and annotation.</title>
        <authorList>
            <consortium name="The Broad Institute Genomics Platform"/>
            <consortium name="The Broad Institute Genome Sequencing Center for Infectious Disease"/>
            <person name="Wu L."/>
            <person name="Ma J."/>
        </authorList>
    </citation>
    <scope>NUCLEOTIDE SEQUENCE [LARGE SCALE GENOMIC DNA]</scope>
    <source>
        <strain evidence="3 4">CGMCC 1.12543</strain>
    </source>
</reference>
<keyword evidence="1" id="KW-0472">Membrane</keyword>
<evidence type="ECO:0000313" key="3">
    <source>
        <dbReference type="EMBL" id="MFC5973406.1"/>
    </source>
</evidence>
<dbReference type="Proteomes" id="UP001596099">
    <property type="component" value="Unassembled WGS sequence"/>
</dbReference>
<dbReference type="EMBL" id="JBHSQH010000001">
    <property type="protein sequence ID" value="MFC5973406.1"/>
    <property type="molecule type" value="Genomic_DNA"/>
</dbReference>
<feature type="transmembrane region" description="Helical" evidence="1">
    <location>
        <begin position="179"/>
        <end position="201"/>
    </location>
</feature>
<feature type="transmembrane region" description="Helical" evidence="1">
    <location>
        <begin position="18"/>
        <end position="37"/>
    </location>
</feature>